<accession>A0A9D4GB54</accession>
<reference evidence="1" key="1">
    <citation type="journal article" date="2019" name="bioRxiv">
        <title>The Genome of the Zebra Mussel, Dreissena polymorpha: A Resource for Invasive Species Research.</title>
        <authorList>
            <person name="McCartney M.A."/>
            <person name="Auch B."/>
            <person name="Kono T."/>
            <person name="Mallez S."/>
            <person name="Zhang Y."/>
            <person name="Obille A."/>
            <person name="Becker A."/>
            <person name="Abrahante J.E."/>
            <person name="Garbe J."/>
            <person name="Badalamenti J.P."/>
            <person name="Herman A."/>
            <person name="Mangelson H."/>
            <person name="Liachko I."/>
            <person name="Sullivan S."/>
            <person name="Sone E.D."/>
            <person name="Koren S."/>
            <person name="Silverstein K.A.T."/>
            <person name="Beckman K.B."/>
            <person name="Gohl D.M."/>
        </authorList>
    </citation>
    <scope>NUCLEOTIDE SEQUENCE</scope>
    <source>
        <strain evidence="1">Duluth1</strain>
        <tissue evidence="1">Whole animal</tissue>
    </source>
</reference>
<comment type="caution">
    <text evidence="1">The sequence shown here is derived from an EMBL/GenBank/DDBJ whole genome shotgun (WGS) entry which is preliminary data.</text>
</comment>
<gene>
    <name evidence="1" type="ORF">DPMN_140551</name>
</gene>
<dbReference type="AlphaFoldDB" id="A0A9D4GB54"/>
<reference evidence="1" key="2">
    <citation type="submission" date="2020-11" db="EMBL/GenBank/DDBJ databases">
        <authorList>
            <person name="McCartney M.A."/>
            <person name="Auch B."/>
            <person name="Kono T."/>
            <person name="Mallez S."/>
            <person name="Becker A."/>
            <person name="Gohl D.M."/>
            <person name="Silverstein K.A.T."/>
            <person name="Koren S."/>
            <person name="Bechman K.B."/>
            <person name="Herman A."/>
            <person name="Abrahante J.E."/>
            <person name="Garbe J."/>
        </authorList>
    </citation>
    <scope>NUCLEOTIDE SEQUENCE</scope>
    <source>
        <strain evidence="1">Duluth1</strain>
        <tissue evidence="1">Whole animal</tissue>
    </source>
</reference>
<protein>
    <submittedName>
        <fullName evidence="1">Uncharacterized protein</fullName>
    </submittedName>
</protein>
<evidence type="ECO:0000313" key="2">
    <source>
        <dbReference type="Proteomes" id="UP000828390"/>
    </source>
</evidence>
<evidence type="ECO:0000313" key="1">
    <source>
        <dbReference type="EMBL" id="KAH3812128.1"/>
    </source>
</evidence>
<dbReference type="Proteomes" id="UP000828390">
    <property type="component" value="Unassembled WGS sequence"/>
</dbReference>
<keyword evidence="2" id="KW-1185">Reference proteome</keyword>
<name>A0A9D4GB54_DREPO</name>
<proteinExistence type="predicted"/>
<sequence length="64" mass="7299">MSTVTAALESPYLFNKSAVVPHDEGYPVHHLIVGEGWGWLHRRAGIRWTHYINIALQGKQMSRD</sequence>
<dbReference type="EMBL" id="JAIWYP010000006">
    <property type="protein sequence ID" value="KAH3812128.1"/>
    <property type="molecule type" value="Genomic_DNA"/>
</dbReference>
<organism evidence="1 2">
    <name type="scientific">Dreissena polymorpha</name>
    <name type="common">Zebra mussel</name>
    <name type="synonym">Mytilus polymorpha</name>
    <dbReference type="NCBI Taxonomy" id="45954"/>
    <lineage>
        <taxon>Eukaryota</taxon>
        <taxon>Metazoa</taxon>
        <taxon>Spiralia</taxon>
        <taxon>Lophotrochozoa</taxon>
        <taxon>Mollusca</taxon>
        <taxon>Bivalvia</taxon>
        <taxon>Autobranchia</taxon>
        <taxon>Heteroconchia</taxon>
        <taxon>Euheterodonta</taxon>
        <taxon>Imparidentia</taxon>
        <taxon>Neoheterodontei</taxon>
        <taxon>Myida</taxon>
        <taxon>Dreissenoidea</taxon>
        <taxon>Dreissenidae</taxon>
        <taxon>Dreissena</taxon>
    </lineage>
</organism>